<sequence>MRGRLFPVADDWYEWRQDDPPLAGTVQVRIGVGAGGRLVLIGLRIEGTPSADLLRAIPVGRIEAAANAQLAVADAPFGTTPVLNIRARPIAPPMASDAGWEMVEPALAVARSAPSATARLRGRPDVFYREVADVYLTFAQASPRPACDLADQHGVPVSTAHRWVKEARRRGFLPPGRPGKSG</sequence>
<organism evidence="1 2">
    <name type="scientific">Dactylosporangium sucinum</name>
    <dbReference type="NCBI Taxonomy" id="1424081"/>
    <lineage>
        <taxon>Bacteria</taxon>
        <taxon>Bacillati</taxon>
        <taxon>Actinomycetota</taxon>
        <taxon>Actinomycetes</taxon>
        <taxon>Micromonosporales</taxon>
        <taxon>Micromonosporaceae</taxon>
        <taxon>Dactylosporangium</taxon>
    </lineage>
</organism>
<reference evidence="1" key="2">
    <citation type="submission" date="2020-09" db="EMBL/GenBank/DDBJ databases">
        <authorList>
            <person name="Sun Q."/>
            <person name="Ohkuma M."/>
        </authorList>
    </citation>
    <scope>NUCLEOTIDE SEQUENCE</scope>
    <source>
        <strain evidence="1">JCM 19831</strain>
    </source>
</reference>
<gene>
    <name evidence="1" type="ORF">GCM10007977_108420</name>
</gene>
<evidence type="ECO:0000313" key="2">
    <source>
        <dbReference type="Proteomes" id="UP000642070"/>
    </source>
</evidence>
<comment type="caution">
    <text evidence="1">The sequence shown here is derived from an EMBL/GenBank/DDBJ whole genome shotgun (WGS) entry which is preliminary data.</text>
</comment>
<dbReference type="Proteomes" id="UP000642070">
    <property type="component" value="Unassembled WGS sequence"/>
</dbReference>
<reference evidence="1" key="1">
    <citation type="journal article" date="2014" name="Int. J. Syst. Evol. Microbiol.">
        <title>Complete genome sequence of Corynebacterium casei LMG S-19264T (=DSM 44701T), isolated from a smear-ripened cheese.</title>
        <authorList>
            <consortium name="US DOE Joint Genome Institute (JGI-PGF)"/>
            <person name="Walter F."/>
            <person name="Albersmeier A."/>
            <person name="Kalinowski J."/>
            <person name="Ruckert C."/>
        </authorList>
    </citation>
    <scope>NUCLEOTIDE SEQUENCE</scope>
    <source>
        <strain evidence="1">JCM 19831</strain>
    </source>
</reference>
<name>A0A917X8C5_9ACTN</name>
<dbReference type="RefSeq" id="WP_190257968.1">
    <property type="nucleotide sequence ID" value="NZ_BMPI01000121.1"/>
</dbReference>
<accession>A0A917X8C5</accession>
<protein>
    <submittedName>
        <fullName evidence="1">Uncharacterized protein</fullName>
    </submittedName>
</protein>
<dbReference type="AlphaFoldDB" id="A0A917X8C5"/>
<keyword evidence="2" id="KW-1185">Reference proteome</keyword>
<dbReference type="EMBL" id="BMPI01000121">
    <property type="protein sequence ID" value="GGM88737.1"/>
    <property type="molecule type" value="Genomic_DNA"/>
</dbReference>
<proteinExistence type="predicted"/>
<evidence type="ECO:0000313" key="1">
    <source>
        <dbReference type="EMBL" id="GGM88737.1"/>
    </source>
</evidence>